<dbReference type="FunCoup" id="A0A7R8UB51">
    <property type="interactions" value="249"/>
</dbReference>
<evidence type="ECO:0000256" key="1">
    <source>
        <dbReference type="ARBA" id="ARBA00010088"/>
    </source>
</evidence>
<dbReference type="InParanoid" id="A0A7R8UB51"/>
<name>A0A7R8UB51_HERIL</name>
<keyword evidence="7" id="KW-1185">Reference proteome</keyword>
<dbReference type="SUPFAM" id="SSF53474">
    <property type="entry name" value="alpha/beta-Hydrolases"/>
    <property type="match status" value="2"/>
</dbReference>
<dbReference type="InterPro" id="IPR029058">
    <property type="entry name" value="AB_hydrolase_fold"/>
</dbReference>
<keyword evidence="3" id="KW-0378">Hydrolase</keyword>
<dbReference type="OrthoDB" id="7130006at2759"/>
<evidence type="ECO:0000313" key="7">
    <source>
        <dbReference type="Proteomes" id="UP000594454"/>
    </source>
</evidence>
<dbReference type="InterPro" id="IPR000073">
    <property type="entry name" value="AB_hydrolase_1"/>
</dbReference>
<accession>A0A7R8UB51</accession>
<dbReference type="InterPro" id="IPR010497">
    <property type="entry name" value="Epoxide_hydro_N"/>
</dbReference>
<evidence type="ECO:0000256" key="3">
    <source>
        <dbReference type="ARBA" id="ARBA00022801"/>
    </source>
</evidence>
<feature type="domain" description="AB hydrolase-1" evidence="4">
    <location>
        <begin position="132"/>
        <end position="346"/>
    </location>
</feature>
<reference evidence="6 7" key="1">
    <citation type="submission" date="2020-11" db="EMBL/GenBank/DDBJ databases">
        <authorList>
            <person name="Wallbank WR R."/>
            <person name="Pardo Diaz C."/>
            <person name="Kozak K."/>
            <person name="Martin S."/>
            <person name="Jiggins C."/>
            <person name="Moest M."/>
            <person name="Warren A I."/>
            <person name="Generalovic N T."/>
            <person name="Byers J.R.P. K."/>
            <person name="Montejo-Kovacevich G."/>
            <person name="Yen C E."/>
        </authorList>
    </citation>
    <scope>NUCLEOTIDE SEQUENCE [LARGE SCALE GENOMIC DNA]</scope>
</reference>
<feature type="domain" description="Epoxide hydrolase N-terminal" evidence="5">
    <location>
        <begin position="455"/>
        <end position="565"/>
    </location>
</feature>
<proteinExistence type="inferred from homology"/>
<dbReference type="PANTHER" id="PTHR21661:SF35">
    <property type="entry name" value="EPOXIDE HYDROLASE"/>
    <property type="match status" value="1"/>
</dbReference>
<dbReference type="PRINTS" id="PR00412">
    <property type="entry name" value="EPOXHYDRLASE"/>
</dbReference>
<dbReference type="InterPro" id="IPR000639">
    <property type="entry name" value="Epox_hydrolase-like"/>
</dbReference>
<sequence>MGFLRRATLTVFVVFVAFSIYKFRELTKPIEAPTLDLDEYWGPGKKSDYKENTEVVEFKPSFPNEAIEALRKDLNKTIEFQAPLEGIGFEYGFNTIYLQKKWPHFTTNIQGLRIHYIHTRYAEPPKGKKVFPVLLLHGWPGSVREFYDVIPLLVDNAESEYAFEVVVPSLPGYGWSQGSAKPGLGTIETAVIFRNLMFRLGYKKFFVQGGDWGSLIGSHIITLFPEAVLGYHSNLCGASRLLSTIKKIIASYYPKPFVPEGYEDFFFPQSEKIKFLFEESGYMHIQATKPDTIGTVLSNNPVGLAAYILEKFSTWTNKDYRKLSDGGLEKKFTLDALLDNIMIYYLTNSITTSQRLYSENFNVRSLALQLDRVQTDVPTGCARFKHDIAHELDWSLKDKFAILSIVPIIRTAVTLLLLNYLKKLLKPIKAPTLDLDEYWGPGKKSDYKENTEVVKYEISFPDETIETLKNDLKKTIKLQTPLEGIGFEYGFNTVYLQKVINYWRDEYLPKWKEREAFLRKWPHFTTNIQGLRIHYIHTRYEDPPKGKKVFPVLLLHGWPGSVREFYDLIPLLVENADSKYAFEVVVPSLPGYGWSEGAAKPGLSTTEMAIIFRNLMMRLGYRKFFVQGGDWGSLIGSNIATLFPEAVLGYHSNMCGANRFRSMIKKTIASFYPKPFVPEGYEDFFFPQSEKFKYLIEETGYLHIQATKPDTIGSALMNNPVGLAAYILEKFSTWTNKDYRKLSDGGLAKKFTLDALLDNIMIYYLTNSITTSQRLYAESFTARARALQLDRVQTIVPTGCARFKHDLSHELDWTLKDKYTNLIHSTYHKDGGHFAAFELPKVLYKDFIDFVDKVVKLDNL</sequence>
<comment type="similarity">
    <text evidence="1">Belongs to the peptidase S33 family.</text>
</comment>
<dbReference type="Pfam" id="PF06441">
    <property type="entry name" value="EHN"/>
    <property type="match status" value="1"/>
</dbReference>
<protein>
    <recommendedName>
        <fullName evidence="8">Microsomal epoxide hydrolase</fullName>
    </recommendedName>
</protein>
<dbReference type="Pfam" id="PF00561">
    <property type="entry name" value="Abhydrolase_1"/>
    <property type="match status" value="1"/>
</dbReference>
<gene>
    <name evidence="6" type="ORF">HERILL_LOCUS799</name>
</gene>
<keyword evidence="2" id="KW-0058">Aromatic hydrocarbons catabolism</keyword>
<dbReference type="Gene3D" id="3.40.50.1820">
    <property type="entry name" value="alpha/beta hydrolase"/>
    <property type="match status" value="2"/>
</dbReference>
<dbReference type="GO" id="GO:0004301">
    <property type="term" value="F:epoxide hydrolase activity"/>
    <property type="evidence" value="ECO:0007669"/>
    <property type="project" value="TreeGrafter"/>
</dbReference>
<evidence type="ECO:0000256" key="2">
    <source>
        <dbReference type="ARBA" id="ARBA00022797"/>
    </source>
</evidence>
<dbReference type="GO" id="GO:0097176">
    <property type="term" value="P:epoxide metabolic process"/>
    <property type="evidence" value="ECO:0007669"/>
    <property type="project" value="TreeGrafter"/>
</dbReference>
<dbReference type="AlphaFoldDB" id="A0A7R8UB51"/>
<organism evidence="6 7">
    <name type="scientific">Hermetia illucens</name>
    <name type="common">Black soldier fly</name>
    <dbReference type="NCBI Taxonomy" id="343691"/>
    <lineage>
        <taxon>Eukaryota</taxon>
        <taxon>Metazoa</taxon>
        <taxon>Ecdysozoa</taxon>
        <taxon>Arthropoda</taxon>
        <taxon>Hexapoda</taxon>
        <taxon>Insecta</taxon>
        <taxon>Pterygota</taxon>
        <taxon>Neoptera</taxon>
        <taxon>Endopterygota</taxon>
        <taxon>Diptera</taxon>
        <taxon>Brachycera</taxon>
        <taxon>Stratiomyomorpha</taxon>
        <taxon>Stratiomyidae</taxon>
        <taxon>Hermetiinae</taxon>
        <taxon>Hermetia</taxon>
    </lineage>
</organism>
<evidence type="ECO:0000313" key="6">
    <source>
        <dbReference type="EMBL" id="CAD7077454.1"/>
    </source>
</evidence>
<dbReference type="Proteomes" id="UP000594454">
    <property type="component" value="Chromosome 1"/>
</dbReference>
<dbReference type="EMBL" id="LR899009">
    <property type="protein sequence ID" value="CAD7077454.1"/>
    <property type="molecule type" value="Genomic_DNA"/>
</dbReference>
<evidence type="ECO:0000259" key="4">
    <source>
        <dbReference type="Pfam" id="PF00561"/>
    </source>
</evidence>
<evidence type="ECO:0000259" key="5">
    <source>
        <dbReference type="Pfam" id="PF06441"/>
    </source>
</evidence>
<dbReference type="PANTHER" id="PTHR21661">
    <property type="entry name" value="EPOXIDE HYDROLASE 1-RELATED"/>
    <property type="match status" value="1"/>
</dbReference>
<evidence type="ECO:0008006" key="8">
    <source>
        <dbReference type="Google" id="ProtNLM"/>
    </source>
</evidence>